<proteinExistence type="predicted"/>
<comment type="caution">
    <text evidence="1">The sequence shown here is derived from an EMBL/GenBank/DDBJ whole genome shotgun (WGS) entry which is preliminary data.</text>
</comment>
<evidence type="ECO:0000313" key="2">
    <source>
        <dbReference type="Proteomes" id="UP000789860"/>
    </source>
</evidence>
<keyword evidence="2" id="KW-1185">Reference proteome</keyword>
<protein>
    <submittedName>
        <fullName evidence="1">304_t:CDS:1</fullName>
    </submittedName>
</protein>
<organism evidence="1 2">
    <name type="scientific">Scutellospora calospora</name>
    <dbReference type="NCBI Taxonomy" id="85575"/>
    <lineage>
        <taxon>Eukaryota</taxon>
        <taxon>Fungi</taxon>
        <taxon>Fungi incertae sedis</taxon>
        <taxon>Mucoromycota</taxon>
        <taxon>Glomeromycotina</taxon>
        <taxon>Glomeromycetes</taxon>
        <taxon>Diversisporales</taxon>
        <taxon>Gigasporaceae</taxon>
        <taxon>Scutellospora</taxon>
    </lineage>
</organism>
<sequence length="374" mass="43215">MMNIAKNSLDAQEKQSDQANKRQKYLEFKKEDLLAIDNNETSMTTFRHKKVKFPLLDKAMQLWVKQVISDQIFLTDLIIKEKAAFFAWALGLPDSVLKFSNDWVYKFKKQKKLRNYQLHREANNRTILSDSTTSNALIATTIRIEKGLYCDRTRITVILTANATGSEKLKLIVIGSSIEPHALARLNYDTLPLIELDKKFRLENWHILLSVDGASSHYNPNESNENNDEDNDSNEDVSESDEELNSEEEKLENLTSNSLDPATEREINNFNNLNNSQILTEDTLDEMQIVNIVLYEQQEYEESDTSDTNDEPSEVFVVEGLDGLKKFVSFFEQQKSDDFNVEDLKVFRKYVSLIGRKYTKSMNQKSISDFFLPV</sequence>
<evidence type="ECO:0000313" key="1">
    <source>
        <dbReference type="EMBL" id="CAG8448436.1"/>
    </source>
</evidence>
<gene>
    <name evidence="1" type="ORF">SCALOS_LOCUS1063</name>
</gene>
<dbReference type="EMBL" id="CAJVPM010000634">
    <property type="protein sequence ID" value="CAG8448436.1"/>
    <property type="molecule type" value="Genomic_DNA"/>
</dbReference>
<name>A0ACA9K311_9GLOM</name>
<dbReference type="Proteomes" id="UP000789860">
    <property type="component" value="Unassembled WGS sequence"/>
</dbReference>
<accession>A0ACA9K311</accession>
<reference evidence="1" key="1">
    <citation type="submission" date="2021-06" db="EMBL/GenBank/DDBJ databases">
        <authorList>
            <person name="Kallberg Y."/>
            <person name="Tangrot J."/>
            <person name="Rosling A."/>
        </authorList>
    </citation>
    <scope>NUCLEOTIDE SEQUENCE</scope>
    <source>
        <strain evidence="1">AU212A</strain>
    </source>
</reference>